<evidence type="ECO:0000256" key="4">
    <source>
        <dbReference type="ARBA" id="ARBA00023295"/>
    </source>
</evidence>
<dbReference type="InterPro" id="IPR011013">
    <property type="entry name" value="Gal_mutarotase_sf_dom"/>
</dbReference>
<keyword evidence="10" id="KW-1185">Reference proteome</keyword>
<evidence type="ECO:0000313" key="9">
    <source>
        <dbReference type="EMBL" id="KAK7063114.1"/>
    </source>
</evidence>
<evidence type="ECO:0000256" key="1">
    <source>
        <dbReference type="ARBA" id="ARBA00007806"/>
    </source>
</evidence>
<dbReference type="Pfam" id="PF01055">
    <property type="entry name" value="Glyco_hydro_31_2nd"/>
    <property type="match status" value="1"/>
</dbReference>
<keyword evidence="2 5" id="KW-0378">Hydrolase</keyword>
<name>A0AAN9A037_HALRR</name>
<sequence length="903" mass="101822">MRLLVFFSLSLLLNGAHSQDLSTSIECPFPEGQDVASENECAKYSACAWTDGVCHMRSNAEAGYAVKGQSQSTERGFKMSLEKIDRAMTLYGTDVMALVFEVIYHEDYHVQIKLYDALNPRYEVPVPLTLPEAATENPLFVVTTSAENQPFQFKVERLGGTSGDQLFQSVGAITFEDQFLQITTTLSSTYFYGMGENTHSTLKHMFSPRDTFPIFARDHLVAEGHLNEYGHHPYYIVVNNNTGDVHSVLLFSSNGVEYSTFLLEDGTPALTLRTIGGIVDLHIFLGPTLEDVNQQYSKMVGFPAFPPYWTLGFHIARWGYANTTHVREVRERTKAMGIPQDGQTLDIDYMYRNRDFTYDPVDWADLPDLLQELHNDDLKVTLILDPALVVDWDNYPPGQRGKDADVYLKWLSSAYIPEDQDPSWNDYMVGRVWPDLPVVFPDFLNPVTQRWWADELILFRQNVSYDAIWIDMNEPSNFGTNLNEFQHDLMCPNNTWDTPPYPTKMVRVGPSLSRRISAQTVCMSGNQTDGNEIYLHYDVHSLYGWSETVATYKGLQEVLSGKRPVILSRSTFVGSGQYTAHWLGDNSALWNHLKFSVIGMLEFNFFGIPMVGSDICGFNLTPGLEMCARWMELGAFYPFSRNHNMRGMPDQDPGMWPEVAAISRDILLLRYQYLPYLYTLFYESHTSGSSVVRPLFSEHPKDSIALEVDDQFLWGKGIMVAPVLAKGVTERDVYFPEGKWYDLNTGVEVAEGPLTLTVPAPLEIIPVYAAGGVVLPYQEPAITTVQSRNNPFGLTVALNSSLQAEGRLFWDDGESVYVEEDTYLANITFANNILRLEVQRSTLPVTGLTLETLRFFGYPSSPAEVEVNGSILDPGQWSYDDATNVLTAFISVLLSENLTVMLL</sequence>
<comment type="similarity">
    <text evidence="1 5">Belongs to the glycosyl hydrolase 31 family.</text>
</comment>
<dbReference type="PANTHER" id="PTHR22762:SF133">
    <property type="entry name" value="P-TYPE DOMAIN-CONTAINING PROTEIN"/>
    <property type="match status" value="1"/>
</dbReference>
<evidence type="ECO:0000256" key="6">
    <source>
        <dbReference type="SAM" id="SignalP"/>
    </source>
</evidence>
<keyword evidence="4 5" id="KW-0326">Glycosidase</keyword>
<evidence type="ECO:0000259" key="7">
    <source>
        <dbReference type="Pfam" id="PF01055"/>
    </source>
</evidence>
<dbReference type="Gene3D" id="2.60.40.1180">
    <property type="entry name" value="Golgi alpha-mannosidase II"/>
    <property type="match status" value="2"/>
</dbReference>
<dbReference type="FunFam" id="2.60.40.1180:FF:000023">
    <property type="entry name" value="neutral alpha-glucosidase AB isoform X2"/>
    <property type="match status" value="1"/>
</dbReference>
<keyword evidence="6" id="KW-0732">Signal</keyword>
<dbReference type="GO" id="GO:0005975">
    <property type="term" value="P:carbohydrate metabolic process"/>
    <property type="evidence" value="ECO:0007669"/>
    <property type="project" value="InterPro"/>
</dbReference>
<dbReference type="GO" id="GO:0004558">
    <property type="term" value="F:alpha-1,4-glucosidase activity"/>
    <property type="evidence" value="ECO:0007669"/>
    <property type="project" value="TreeGrafter"/>
</dbReference>
<dbReference type="AlphaFoldDB" id="A0AAN9A037"/>
<evidence type="ECO:0000256" key="5">
    <source>
        <dbReference type="RuleBase" id="RU361185"/>
    </source>
</evidence>
<dbReference type="Proteomes" id="UP001381693">
    <property type="component" value="Unassembled WGS sequence"/>
</dbReference>
<dbReference type="InterPro" id="IPR048395">
    <property type="entry name" value="Glyco_hydro_31_C"/>
</dbReference>
<dbReference type="SUPFAM" id="SSF51011">
    <property type="entry name" value="Glycosyl hydrolase domain"/>
    <property type="match status" value="1"/>
</dbReference>
<organism evidence="9 10">
    <name type="scientific">Halocaridina rubra</name>
    <name type="common">Hawaiian red shrimp</name>
    <dbReference type="NCBI Taxonomy" id="373956"/>
    <lineage>
        <taxon>Eukaryota</taxon>
        <taxon>Metazoa</taxon>
        <taxon>Ecdysozoa</taxon>
        <taxon>Arthropoda</taxon>
        <taxon>Crustacea</taxon>
        <taxon>Multicrustacea</taxon>
        <taxon>Malacostraca</taxon>
        <taxon>Eumalacostraca</taxon>
        <taxon>Eucarida</taxon>
        <taxon>Decapoda</taxon>
        <taxon>Pleocyemata</taxon>
        <taxon>Caridea</taxon>
        <taxon>Atyoidea</taxon>
        <taxon>Atyidae</taxon>
        <taxon>Halocaridina</taxon>
    </lineage>
</organism>
<feature type="domain" description="Glycosyl hydrolase family 31 C-terminal" evidence="8">
    <location>
        <begin position="688"/>
        <end position="775"/>
    </location>
</feature>
<dbReference type="Gene3D" id="3.20.20.80">
    <property type="entry name" value="Glycosidases"/>
    <property type="match status" value="1"/>
</dbReference>
<evidence type="ECO:0000256" key="2">
    <source>
        <dbReference type="ARBA" id="ARBA00022801"/>
    </source>
</evidence>
<keyword evidence="3" id="KW-0325">Glycoprotein</keyword>
<dbReference type="InterPro" id="IPR013780">
    <property type="entry name" value="Glyco_hydro_b"/>
</dbReference>
<dbReference type="SUPFAM" id="SSF74650">
    <property type="entry name" value="Galactose mutarotase-like"/>
    <property type="match status" value="1"/>
</dbReference>
<dbReference type="InterPro" id="IPR017853">
    <property type="entry name" value="GH"/>
</dbReference>
<dbReference type="SUPFAM" id="SSF51445">
    <property type="entry name" value="(Trans)glycosidases"/>
    <property type="match status" value="1"/>
</dbReference>
<protein>
    <recommendedName>
        <fullName evidence="11">Alpha-glucosidase</fullName>
    </recommendedName>
</protein>
<evidence type="ECO:0000313" key="10">
    <source>
        <dbReference type="Proteomes" id="UP001381693"/>
    </source>
</evidence>
<proteinExistence type="inferred from homology"/>
<accession>A0AAN9A037</accession>
<dbReference type="PANTHER" id="PTHR22762">
    <property type="entry name" value="ALPHA-GLUCOSIDASE"/>
    <property type="match status" value="1"/>
</dbReference>
<dbReference type="Gene3D" id="2.60.40.1760">
    <property type="entry name" value="glycosyl hydrolase (family 31)"/>
    <property type="match status" value="1"/>
</dbReference>
<dbReference type="CDD" id="cd14752">
    <property type="entry name" value="GH31_N"/>
    <property type="match status" value="1"/>
</dbReference>
<dbReference type="CDD" id="cd06602">
    <property type="entry name" value="GH31_MGAM_SI_GAA"/>
    <property type="match status" value="1"/>
</dbReference>
<comment type="caution">
    <text evidence="9">The sequence shown here is derived from an EMBL/GenBank/DDBJ whole genome shotgun (WGS) entry which is preliminary data.</text>
</comment>
<feature type="domain" description="Glycoside hydrolase family 31 TIM barrel" evidence="7">
    <location>
        <begin position="303"/>
        <end position="680"/>
    </location>
</feature>
<feature type="chain" id="PRO_5042956529" description="Alpha-glucosidase" evidence="6">
    <location>
        <begin position="19"/>
        <end position="903"/>
    </location>
</feature>
<dbReference type="GO" id="GO:0030246">
    <property type="term" value="F:carbohydrate binding"/>
    <property type="evidence" value="ECO:0007669"/>
    <property type="project" value="InterPro"/>
</dbReference>
<evidence type="ECO:0000259" key="8">
    <source>
        <dbReference type="Pfam" id="PF21365"/>
    </source>
</evidence>
<dbReference type="Pfam" id="PF21365">
    <property type="entry name" value="Glyco_hydro_31_3rd"/>
    <property type="match status" value="1"/>
</dbReference>
<dbReference type="InterPro" id="IPR000322">
    <property type="entry name" value="Glyco_hydro_31_TIM"/>
</dbReference>
<evidence type="ECO:0008006" key="11">
    <source>
        <dbReference type="Google" id="ProtNLM"/>
    </source>
</evidence>
<gene>
    <name evidence="9" type="ORF">SK128_019864</name>
</gene>
<feature type="signal peptide" evidence="6">
    <location>
        <begin position="1"/>
        <end position="18"/>
    </location>
</feature>
<dbReference type="EMBL" id="JAXCGZ010020937">
    <property type="protein sequence ID" value="KAK7063114.1"/>
    <property type="molecule type" value="Genomic_DNA"/>
</dbReference>
<evidence type="ECO:0000256" key="3">
    <source>
        <dbReference type="ARBA" id="ARBA00023180"/>
    </source>
</evidence>
<reference evidence="9 10" key="1">
    <citation type="submission" date="2023-11" db="EMBL/GenBank/DDBJ databases">
        <title>Halocaridina rubra genome assembly.</title>
        <authorList>
            <person name="Smith C."/>
        </authorList>
    </citation>
    <scope>NUCLEOTIDE SEQUENCE [LARGE SCALE GENOMIC DNA]</scope>
    <source>
        <strain evidence="9">EP-1</strain>
        <tissue evidence="9">Whole</tissue>
    </source>
</reference>